<dbReference type="EMBL" id="HE577327">
    <property type="protein sequence ID" value="CCC97607.1"/>
    <property type="molecule type" value="Genomic_DNA"/>
</dbReference>
<dbReference type="KEGG" id="abs:AZOBR_90014"/>
<name>A0A9P1JQ19_9PROT</name>
<sequence>MRRRAPRASSRDTCGVSSMVGKYGMANPLGGAPGGGPRTSLFWFRNALDMGISARLFKFCSRPSPGCLNSYSGRVP</sequence>
<reference evidence="1 2" key="1">
    <citation type="journal article" date="2011" name="PLoS Genet.">
        <title>Azospirillum genomes reveal transition of bacteria from aquatic to terrestrial environments.</title>
        <authorList>
            <person name="Wisniewski-Dye F."/>
            <person name="Borziak K."/>
            <person name="Khalsa-Moyers G."/>
            <person name="Alexandre G."/>
            <person name="Sukharnikov L.O."/>
            <person name="Wuichet K."/>
            <person name="Hurst G.B."/>
            <person name="McDonald W.H."/>
            <person name="Robertson J.S."/>
            <person name="Barbe V."/>
            <person name="Calteau A."/>
            <person name="Rouy Z."/>
            <person name="Mangenot S."/>
            <person name="Prigent-Combaret C."/>
            <person name="Normand P."/>
            <person name="Boyer M."/>
            <person name="Siguier P."/>
            <person name="Dessaux Y."/>
            <person name="Elmerich C."/>
            <person name="Condemine G."/>
            <person name="Krishnen G."/>
            <person name="Kennedy I."/>
            <person name="Paterson A.H."/>
            <person name="Gonzalez V."/>
            <person name="Mavingui P."/>
            <person name="Zhulin I.B."/>
        </authorList>
    </citation>
    <scope>NUCLEOTIDE SEQUENCE [LARGE SCALE GENOMIC DNA]</scope>
    <source>
        <strain evidence="1 2">Sp245</strain>
    </source>
</reference>
<dbReference type="Proteomes" id="UP000007319">
    <property type="component" value="Chromosome"/>
</dbReference>
<organism evidence="1 2">
    <name type="scientific">Azospirillum baldaniorum</name>
    <dbReference type="NCBI Taxonomy" id="1064539"/>
    <lineage>
        <taxon>Bacteria</taxon>
        <taxon>Pseudomonadati</taxon>
        <taxon>Pseudomonadota</taxon>
        <taxon>Alphaproteobacteria</taxon>
        <taxon>Rhodospirillales</taxon>
        <taxon>Azospirillaceae</taxon>
        <taxon>Azospirillum</taxon>
    </lineage>
</organism>
<keyword evidence="2" id="KW-1185">Reference proteome</keyword>
<dbReference type="AlphaFoldDB" id="A0A9P1JQ19"/>
<evidence type="ECO:0000313" key="2">
    <source>
        <dbReference type="Proteomes" id="UP000007319"/>
    </source>
</evidence>
<protein>
    <submittedName>
        <fullName evidence="1">Uncharacterized protein</fullName>
    </submittedName>
</protein>
<accession>A0A9P1JQ19</accession>
<gene>
    <name evidence="1" type="ORF">AZOBR_90014</name>
</gene>
<proteinExistence type="predicted"/>
<evidence type="ECO:0000313" key="1">
    <source>
        <dbReference type="EMBL" id="CCC97607.1"/>
    </source>
</evidence>